<keyword evidence="1" id="KW-1133">Transmembrane helix</keyword>
<sequence>MSWLAIAMIVIGVWVAIKVAGALLKLVCWGVVLIGIYWFVAPIMHWPRLF</sequence>
<gene>
    <name evidence="2" type="ORF">K7B09_04395</name>
</gene>
<evidence type="ECO:0000256" key="1">
    <source>
        <dbReference type="SAM" id="Phobius"/>
    </source>
</evidence>
<dbReference type="Proteomes" id="UP001430290">
    <property type="component" value="Unassembled WGS sequence"/>
</dbReference>
<keyword evidence="3" id="KW-1185">Reference proteome</keyword>
<protein>
    <recommendedName>
        <fullName evidence="4">DUF4175 domain-containing protein</fullName>
    </recommendedName>
</protein>
<dbReference type="EMBL" id="JAIQDJ010000001">
    <property type="protein sequence ID" value="MBZ4185564.1"/>
    <property type="molecule type" value="Genomic_DNA"/>
</dbReference>
<keyword evidence="1" id="KW-0812">Transmembrane</keyword>
<dbReference type="RefSeq" id="WP_223627172.1">
    <property type="nucleotide sequence ID" value="NZ_JAIQDJ010000001.1"/>
</dbReference>
<proteinExistence type="predicted"/>
<evidence type="ECO:0000313" key="2">
    <source>
        <dbReference type="EMBL" id="MBZ4185564.1"/>
    </source>
</evidence>
<evidence type="ECO:0008006" key="4">
    <source>
        <dbReference type="Google" id="ProtNLM"/>
    </source>
</evidence>
<accession>A0ABS7TCJ0</accession>
<keyword evidence="1" id="KW-0472">Membrane</keyword>
<reference evidence="2" key="1">
    <citation type="submission" date="2021-09" db="EMBL/GenBank/DDBJ databases">
        <authorList>
            <person name="Wu T."/>
            <person name="Guo S.Z."/>
        </authorList>
    </citation>
    <scope>NUCLEOTIDE SEQUENCE</scope>
    <source>
        <strain evidence="2">RSS-23</strain>
    </source>
</reference>
<feature type="transmembrane region" description="Helical" evidence="1">
    <location>
        <begin position="6"/>
        <end position="39"/>
    </location>
</feature>
<evidence type="ECO:0000313" key="3">
    <source>
        <dbReference type="Proteomes" id="UP001430290"/>
    </source>
</evidence>
<name>A0ABS7TCJ0_9GAMM</name>
<comment type="caution">
    <text evidence="2">The sequence shown here is derived from an EMBL/GenBank/DDBJ whole genome shotgun (WGS) entry which is preliminary data.</text>
</comment>
<organism evidence="2 3">
    <name type="scientific">Thermomonas beijingensis</name>
    <dbReference type="NCBI Taxonomy" id="2872701"/>
    <lineage>
        <taxon>Bacteria</taxon>
        <taxon>Pseudomonadati</taxon>
        <taxon>Pseudomonadota</taxon>
        <taxon>Gammaproteobacteria</taxon>
        <taxon>Lysobacterales</taxon>
        <taxon>Lysobacteraceae</taxon>
        <taxon>Thermomonas</taxon>
    </lineage>
</organism>